<comment type="caution">
    <text evidence="3">The sequence shown here is derived from an EMBL/GenBank/DDBJ whole genome shotgun (WGS) entry which is preliminary data.</text>
</comment>
<evidence type="ECO:0000256" key="1">
    <source>
        <dbReference type="ARBA" id="ARBA00022490"/>
    </source>
</evidence>
<protein>
    <submittedName>
        <fullName evidence="3">26S PROTEASOME NON-ATPASE REGULATORY SUBUNIT 3/COP9 SIGNALOSOME COMPLEX SUBUNIT 3</fullName>
    </submittedName>
</protein>
<keyword evidence="3" id="KW-0647">Proteasome</keyword>
<gene>
    <name evidence="3" type="ORF">OIU79_000663</name>
</gene>
<dbReference type="Proteomes" id="UP001151532">
    <property type="component" value="Chromosome 7"/>
</dbReference>
<accession>A0A9Q0ZN57</accession>
<keyword evidence="1" id="KW-0963">Cytoplasm</keyword>
<dbReference type="PANTHER" id="PTHR10758">
    <property type="entry name" value="26S PROTEASOME NON-ATPASE REGULATORY SUBUNIT 3/COP9 SIGNALOSOME COMPLEX SUBUNIT 3"/>
    <property type="match status" value="1"/>
</dbReference>
<proteinExistence type="predicted"/>
<feature type="domain" description="COP9 signalosome complex subunit 3 N-terminal helical repeats" evidence="2">
    <location>
        <begin position="1"/>
        <end position="46"/>
    </location>
</feature>
<organism evidence="3 4">
    <name type="scientific">Salix purpurea</name>
    <name type="common">Purple osier willow</name>
    <dbReference type="NCBI Taxonomy" id="77065"/>
    <lineage>
        <taxon>Eukaryota</taxon>
        <taxon>Viridiplantae</taxon>
        <taxon>Streptophyta</taxon>
        <taxon>Embryophyta</taxon>
        <taxon>Tracheophyta</taxon>
        <taxon>Spermatophyta</taxon>
        <taxon>Magnoliopsida</taxon>
        <taxon>eudicotyledons</taxon>
        <taxon>Gunneridae</taxon>
        <taxon>Pentapetalae</taxon>
        <taxon>rosids</taxon>
        <taxon>fabids</taxon>
        <taxon>Malpighiales</taxon>
        <taxon>Salicaceae</taxon>
        <taxon>Saliceae</taxon>
        <taxon>Salix</taxon>
    </lineage>
</organism>
<sequence>MICIGQKYFQKALELPHNVVTTPMPSINTIAVEAFKKYILVSLIQNRLIQDGEIHATINQKDGMVRFLEDPEQYKNSKMIERINS</sequence>
<dbReference type="GO" id="GO:0000502">
    <property type="term" value="C:proteasome complex"/>
    <property type="evidence" value="ECO:0007669"/>
    <property type="project" value="UniProtKB-KW"/>
</dbReference>
<evidence type="ECO:0000259" key="2">
    <source>
        <dbReference type="Pfam" id="PF22788"/>
    </source>
</evidence>
<evidence type="ECO:0000313" key="3">
    <source>
        <dbReference type="EMBL" id="KAJ6740594.1"/>
    </source>
</evidence>
<dbReference type="InterPro" id="IPR055089">
    <property type="entry name" value="COP9_N"/>
</dbReference>
<dbReference type="InterPro" id="IPR050756">
    <property type="entry name" value="CSN3"/>
</dbReference>
<dbReference type="EMBL" id="JAPFFK010000010">
    <property type="protein sequence ID" value="KAJ6740594.1"/>
    <property type="molecule type" value="Genomic_DNA"/>
</dbReference>
<reference evidence="3" key="2">
    <citation type="journal article" date="2023" name="Int. J. Mol. Sci.">
        <title>De Novo Assembly and Annotation of 11 Diverse Shrub Willow (Salix) Genomes Reveals Novel Gene Organization in Sex-Linked Regions.</title>
        <authorList>
            <person name="Hyden B."/>
            <person name="Feng K."/>
            <person name="Yates T.B."/>
            <person name="Jawdy S."/>
            <person name="Cereghino C."/>
            <person name="Smart L.B."/>
            <person name="Muchero W."/>
        </authorList>
    </citation>
    <scope>NUCLEOTIDE SEQUENCE</scope>
    <source>
        <tissue evidence="3">Shoot tip</tissue>
    </source>
</reference>
<name>A0A9Q0ZN57_SALPP</name>
<dbReference type="Pfam" id="PF22788">
    <property type="entry name" value="COP9_hel_rpt"/>
    <property type="match status" value="1"/>
</dbReference>
<reference evidence="3" key="1">
    <citation type="submission" date="2022-11" db="EMBL/GenBank/DDBJ databases">
        <authorList>
            <person name="Hyden B.L."/>
            <person name="Feng K."/>
            <person name="Yates T."/>
            <person name="Jawdy S."/>
            <person name="Smart L.B."/>
            <person name="Muchero W."/>
        </authorList>
    </citation>
    <scope>NUCLEOTIDE SEQUENCE</scope>
    <source>
        <tissue evidence="3">Shoot tip</tissue>
    </source>
</reference>
<dbReference type="OrthoDB" id="1738665at2759"/>
<dbReference type="AlphaFoldDB" id="A0A9Q0ZN57"/>
<evidence type="ECO:0000313" key="4">
    <source>
        <dbReference type="Proteomes" id="UP001151532"/>
    </source>
</evidence>
<dbReference type="PANTHER" id="PTHR10758:SF1">
    <property type="entry name" value="COP9 SIGNALOSOME COMPLEX SUBUNIT 3"/>
    <property type="match status" value="1"/>
</dbReference>
<dbReference type="GO" id="GO:0008180">
    <property type="term" value="C:COP9 signalosome"/>
    <property type="evidence" value="ECO:0007669"/>
    <property type="project" value="TreeGrafter"/>
</dbReference>
<keyword evidence="4" id="KW-1185">Reference proteome</keyword>
<dbReference type="GO" id="GO:0006511">
    <property type="term" value="P:ubiquitin-dependent protein catabolic process"/>
    <property type="evidence" value="ECO:0007669"/>
    <property type="project" value="TreeGrafter"/>
</dbReference>